<dbReference type="EMBL" id="CP002590">
    <property type="protein sequence ID" value="AEA11690.1"/>
    <property type="molecule type" value="Genomic_DNA"/>
</dbReference>
<organism evidence="1 2">
    <name type="scientific">Thermoproteus uzoniensis (strain 768-20)</name>
    <dbReference type="NCBI Taxonomy" id="999630"/>
    <lineage>
        <taxon>Archaea</taxon>
        <taxon>Thermoproteota</taxon>
        <taxon>Thermoprotei</taxon>
        <taxon>Thermoproteales</taxon>
        <taxon>Thermoproteaceae</taxon>
        <taxon>Thermoproteus</taxon>
    </lineage>
</organism>
<dbReference type="eggNOG" id="arCOG05678">
    <property type="taxonomic scope" value="Archaea"/>
</dbReference>
<name>F2L1U9_THEU7</name>
<dbReference type="GeneID" id="59388388"/>
<dbReference type="STRING" id="999630.TUZN_0190"/>
<gene>
    <name evidence="1" type="ordered locus">TUZN_0190</name>
</gene>
<dbReference type="AlphaFoldDB" id="F2L1U9"/>
<sequence>MQPNPKMADELARLSSELYEHGYIEAARLLEEARKIVLELEREAFLTPATD</sequence>
<reference evidence="1 2" key="1">
    <citation type="journal article" date="2011" name="J. Bacteriol.">
        <title>Complete genome sequence of the thermoacidophilic crenarchaeon Thermoproteus uzoniensis 768-20.</title>
        <authorList>
            <person name="Mardanov A.V."/>
            <person name="Gumerov V.M."/>
            <person name="Beletsky A.V."/>
            <person name="Prokofeva M.I."/>
            <person name="Bonch-Osmolovskaya E.A."/>
            <person name="Ravin N.V."/>
            <person name="Skryabin K.G."/>
        </authorList>
    </citation>
    <scope>NUCLEOTIDE SEQUENCE [LARGE SCALE GENOMIC DNA]</scope>
    <source>
        <strain evidence="1 2">768-20</strain>
    </source>
</reference>
<evidence type="ECO:0000313" key="1">
    <source>
        <dbReference type="EMBL" id="AEA11690.1"/>
    </source>
</evidence>
<keyword evidence="2" id="KW-1185">Reference proteome</keyword>
<accession>F2L1U9</accession>
<dbReference type="KEGG" id="tuz:TUZN_0190"/>
<dbReference type="HOGENOM" id="CLU_3094266_0_0_2"/>
<protein>
    <submittedName>
        <fullName evidence="1">Uncharacterized protein</fullName>
    </submittedName>
</protein>
<dbReference type="RefSeq" id="WP_013679026.1">
    <property type="nucleotide sequence ID" value="NC_015315.1"/>
</dbReference>
<proteinExistence type="predicted"/>
<reference key="2">
    <citation type="submission" date="2011-03" db="EMBL/GenBank/DDBJ databases">
        <title>Complete genome sequence of the thermoacidophilic crenarchaeon Thermoproteus uzoniensis 768-20.</title>
        <authorList>
            <person name="Mardanov A.V."/>
            <person name="Gumerov V.M."/>
            <person name="Beletsky A.V."/>
            <person name="Prokofeva M.I."/>
            <person name="Bonch-Osmolovskaya E.A."/>
            <person name="Ravin N.V."/>
            <person name="Skryabin K.G."/>
        </authorList>
    </citation>
    <scope>NUCLEOTIDE SEQUENCE</scope>
    <source>
        <strain>768-20</strain>
    </source>
</reference>
<dbReference type="Proteomes" id="UP000008138">
    <property type="component" value="Chromosome"/>
</dbReference>
<dbReference type="OrthoDB" id="24033at2157"/>
<evidence type="ECO:0000313" key="2">
    <source>
        <dbReference type="Proteomes" id="UP000008138"/>
    </source>
</evidence>